<dbReference type="InterPro" id="IPR046341">
    <property type="entry name" value="SET_dom_sf"/>
</dbReference>
<evidence type="ECO:0000256" key="3">
    <source>
        <dbReference type="ARBA" id="ARBA00022448"/>
    </source>
</evidence>
<dbReference type="Gene3D" id="6.10.140.2220">
    <property type="match status" value="1"/>
</dbReference>
<keyword evidence="3" id="KW-0813">Transport</keyword>
<evidence type="ECO:0000313" key="14">
    <source>
        <dbReference type="Proteomes" id="UP000219338"/>
    </source>
</evidence>
<dbReference type="GO" id="GO:0036376">
    <property type="term" value="P:sodium ion export across plasma membrane"/>
    <property type="evidence" value="ECO:0007669"/>
    <property type="project" value="InterPro"/>
</dbReference>
<keyword evidence="10" id="KW-0739">Sodium transport</keyword>
<dbReference type="SMART" id="SM00317">
    <property type="entry name" value="SET"/>
    <property type="match status" value="1"/>
</dbReference>
<dbReference type="Gene3D" id="1.10.220.160">
    <property type="match status" value="1"/>
</dbReference>
<accession>A0A284RJX7</accession>
<protein>
    <recommendedName>
        <fullName evidence="12">SET domain-containing protein</fullName>
    </recommendedName>
</protein>
<dbReference type="STRING" id="47428.A0A284RJX7"/>
<keyword evidence="14" id="KW-1185">Reference proteome</keyword>
<evidence type="ECO:0000256" key="2">
    <source>
        <dbReference type="ARBA" id="ARBA00005248"/>
    </source>
</evidence>
<evidence type="ECO:0000256" key="9">
    <source>
        <dbReference type="ARBA" id="ARBA00023136"/>
    </source>
</evidence>
<dbReference type="GO" id="GO:0015385">
    <property type="term" value="F:sodium:proton antiporter activity"/>
    <property type="evidence" value="ECO:0007669"/>
    <property type="project" value="InterPro"/>
</dbReference>
<feature type="transmembrane region" description="Helical" evidence="11">
    <location>
        <begin position="345"/>
        <end position="364"/>
    </location>
</feature>
<dbReference type="PROSITE" id="PS50280">
    <property type="entry name" value="SET"/>
    <property type="match status" value="1"/>
</dbReference>
<evidence type="ECO:0000259" key="12">
    <source>
        <dbReference type="PROSITE" id="PS50280"/>
    </source>
</evidence>
<feature type="domain" description="SET" evidence="12">
    <location>
        <begin position="4"/>
        <end position="261"/>
    </location>
</feature>
<dbReference type="Pfam" id="PF00856">
    <property type="entry name" value="SET"/>
    <property type="match status" value="1"/>
</dbReference>
<feature type="transmembrane region" description="Helical" evidence="11">
    <location>
        <begin position="403"/>
        <end position="426"/>
    </location>
</feature>
<reference evidence="14" key="1">
    <citation type="journal article" date="2017" name="Nat. Ecol. Evol.">
        <title>Genome expansion and lineage-specific genetic innovations in the forest pathogenic fungi Armillaria.</title>
        <authorList>
            <person name="Sipos G."/>
            <person name="Prasanna A.N."/>
            <person name="Walter M.C."/>
            <person name="O'Connor E."/>
            <person name="Balint B."/>
            <person name="Krizsan K."/>
            <person name="Kiss B."/>
            <person name="Hess J."/>
            <person name="Varga T."/>
            <person name="Slot J."/>
            <person name="Riley R."/>
            <person name="Boka B."/>
            <person name="Rigling D."/>
            <person name="Barry K."/>
            <person name="Lee J."/>
            <person name="Mihaltcheva S."/>
            <person name="LaButti K."/>
            <person name="Lipzen A."/>
            <person name="Waldron R."/>
            <person name="Moloney N.M."/>
            <person name="Sperisen C."/>
            <person name="Kredics L."/>
            <person name="Vagvoelgyi C."/>
            <person name="Patrignani A."/>
            <person name="Fitzpatrick D."/>
            <person name="Nagy I."/>
            <person name="Doyle S."/>
            <person name="Anderson J.B."/>
            <person name="Grigoriev I.V."/>
            <person name="Gueldener U."/>
            <person name="Muensterkoetter M."/>
            <person name="Nagy L.G."/>
        </authorList>
    </citation>
    <scope>NUCLEOTIDE SEQUENCE [LARGE SCALE GENOMIC DNA]</scope>
    <source>
        <strain evidence="14">C18/9</strain>
    </source>
</reference>
<comment type="subcellular location">
    <subcellularLocation>
        <location evidence="1">Membrane</location>
        <topology evidence="1">Multi-pass membrane protein</topology>
    </subcellularLocation>
</comment>
<dbReference type="Pfam" id="PF00999">
    <property type="entry name" value="Na_H_Exchanger"/>
    <property type="match status" value="1"/>
</dbReference>
<comment type="similarity">
    <text evidence="2">Belongs to the fungal Na(+)/H(+) exchanger family.</text>
</comment>
<name>A0A284RJX7_ARMOS</name>
<keyword evidence="9 11" id="KW-0472">Membrane</keyword>
<feature type="transmembrane region" description="Helical" evidence="11">
    <location>
        <begin position="575"/>
        <end position="594"/>
    </location>
</feature>
<evidence type="ECO:0000256" key="1">
    <source>
        <dbReference type="ARBA" id="ARBA00004141"/>
    </source>
</evidence>
<dbReference type="EMBL" id="FUEG01000010">
    <property type="protein sequence ID" value="SJL09073.1"/>
    <property type="molecule type" value="Genomic_DNA"/>
</dbReference>
<dbReference type="Gene3D" id="2.170.270.10">
    <property type="entry name" value="SET domain"/>
    <property type="match status" value="1"/>
</dbReference>
<organism evidence="13 14">
    <name type="scientific">Armillaria ostoyae</name>
    <name type="common">Armillaria root rot fungus</name>
    <dbReference type="NCBI Taxonomy" id="47428"/>
    <lineage>
        <taxon>Eukaryota</taxon>
        <taxon>Fungi</taxon>
        <taxon>Dikarya</taxon>
        <taxon>Basidiomycota</taxon>
        <taxon>Agaricomycotina</taxon>
        <taxon>Agaricomycetes</taxon>
        <taxon>Agaricomycetidae</taxon>
        <taxon>Agaricales</taxon>
        <taxon>Marasmiineae</taxon>
        <taxon>Physalacriaceae</taxon>
        <taxon>Armillaria</taxon>
    </lineage>
</organism>
<dbReference type="PANTHER" id="PTHR31382:SF4">
    <property type="entry name" value="NA(+)_H(+) ANTIPORTER"/>
    <property type="match status" value="1"/>
</dbReference>
<evidence type="ECO:0000256" key="5">
    <source>
        <dbReference type="ARBA" id="ARBA00022692"/>
    </source>
</evidence>
<gene>
    <name evidence="13" type="ORF">ARMOST_12449</name>
</gene>
<dbReference type="CDD" id="cd20071">
    <property type="entry name" value="SET_SMYD"/>
    <property type="match status" value="1"/>
</dbReference>
<evidence type="ECO:0000313" key="13">
    <source>
        <dbReference type="EMBL" id="SJL09073.1"/>
    </source>
</evidence>
<dbReference type="SUPFAM" id="SSF82199">
    <property type="entry name" value="SET domain"/>
    <property type="match status" value="1"/>
</dbReference>
<dbReference type="InterPro" id="IPR001214">
    <property type="entry name" value="SET_dom"/>
</dbReference>
<evidence type="ECO:0000256" key="4">
    <source>
        <dbReference type="ARBA" id="ARBA00022449"/>
    </source>
</evidence>
<feature type="transmembrane region" description="Helical" evidence="11">
    <location>
        <begin position="477"/>
        <end position="495"/>
    </location>
</feature>
<evidence type="ECO:0000256" key="6">
    <source>
        <dbReference type="ARBA" id="ARBA00022989"/>
    </source>
</evidence>
<keyword evidence="6 11" id="KW-1133">Transmembrane helix</keyword>
<keyword evidence="7" id="KW-0915">Sodium</keyword>
<keyword evidence="5 11" id="KW-0812">Transmembrane</keyword>
<dbReference type="GO" id="GO:0120029">
    <property type="term" value="P:proton export across plasma membrane"/>
    <property type="evidence" value="ECO:0007669"/>
    <property type="project" value="InterPro"/>
</dbReference>
<feature type="transmembrane region" description="Helical" evidence="11">
    <location>
        <begin position="606"/>
        <end position="626"/>
    </location>
</feature>
<evidence type="ECO:0000256" key="8">
    <source>
        <dbReference type="ARBA" id="ARBA00023065"/>
    </source>
</evidence>
<dbReference type="PANTHER" id="PTHR31382">
    <property type="entry name" value="NA(+)/H(+) ANTIPORTER"/>
    <property type="match status" value="1"/>
</dbReference>
<proteinExistence type="inferred from homology"/>
<dbReference type="Proteomes" id="UP000219338">
    <property type="component" value="Unassembled WGS sequence"/>
</dbReference>
<dbReference type="InterPro" id="IPR006153">
    <property type="entry name" value="Cation/H_exchanger_TM"/>
</dbReference>
<dbReference type="InterPro" id="IPR004712">
    <property type="entry name" value="Na+/H+_antiporter_fungi"/>
</dbReference>
<feature type="transmembrane region" description="Helical" evidence="11">
    <location>
        <begin position="315"/>
        <end position="333"/>
    </location>
</feature>
<evidence type="ECO:0000256" key="11">
    <source>
        <dbReference type="SAM" id="Phobius"/>
    </source>
</evidence>
<feature type="transmembrane region" description="Helical" evidence="11">
    <location>
        <begin position="286"/>
        <end position="306"/>
    </location>
</feature>
<dbReference type="GO" id="GO:0042391">
    <property type="term" value="P:regulation of membrane potential"/>
    <property type="evidence" value="ECO:0007669"/>
    <property type="project" value="InterPro"/>
</dbReference>
<evidence type="ECO:0000256" key="7">
    <source>
        <dbReference type="ARBA" id="ARBA00023053"/>
    </source>
</evidence>
<dbReference type="GO" id="GO:0005886">
    <property type="term" value="C:plasma membrane"/>
    <property type="evidence" value="ECO:0007669"/>
    <property type="project" value="InterPro"/>
</dbReference>
<keyword evidence="8" id="KW-0406">Ion transport</keyword>
<feature type="transmembrane region" description="Helical" evidence="11">
    <location>
        <begin position="376"/>
        <end position="397"/>
    </location>
</feature>
<sequence>MNYDLLHIKDTAYGGRGLFATTSVLKNALVHTCSSPYASVIYRVFRKEVCGHCFSYAFYSNRNSWTIRCDGAGVWFYSIGCRDAWQDGDGLLGEMNAAVDRLARSLKGEIKEPCSSKEITSKKDLDAAWETSTLDLEPLTELELDTVRFLASAVIERYTDGGGWADFLQLQDNELKYNLYAFLRKATQAVPIFHAYVTVDTVLAILACDQGNVLGFAMYIWGSYFNYDCSPNIYKQRVGRSMQFYATRDIEAGEELCISYIDVNDPSRSAVRNWLESGISLVSAPGLAYIVLGGFVVAFSVVSLLVKDKWFISEVVLGTAFGVLVGPYGWGIFDPHSWGSSHKVTLEVMRIVLAIGLFAIGVELPRNYMARHAKGLLVMVVPTMAFGWVTVAGVLRVLFKDLNFVSCLAIAACLTPTDPIICAAIVGGKFALKHVPVNLRHMLSAEAAANDGLAYPFLSISIYLTVESSKRVAVEKWLIIGWLCMFCTKWFWIPLTRSVGLTFSWLMKASLQKGYIDHESYIAQYLALTLFTVGIATTVGSDDLLAAFAAGTAVSWDGDFNVQTEGEAFASVMDLVLNCGCFVYIGAWLRFGAFDDPLLGVTPGRLVILLAVVLVLRRIPSLLVLYRWIPEIESWREALFVGHFGPVRFTILPS</sequence>
<keyword evidence="4" id="KW-0050">Antiport</keyword>
<evidence type="ECO:0000256" key="10">
    <source>
        <dbReference type="ARBA" id="ARBA00023201"/>
    </source>
</evidence>
<dbReference type="GO" id="GO:0030007">
    <property type="term" value="P:intracellular potassium ion homeostasis"/>
    <property type="evidence" value="ECO:0007669"/>
    <property type="project" value="TreeGrafter"/>
</dbReference>
<dbReference type="AlphaFoldDB" id="A0A284RJX7"/>
<dbReference type="OrthoDB" id="2190219at2759"/>